<dbReference type="EMBL" id="FWWU01000001">
    <property type="protein sequence ID" value="SMB77873.1"/>
    <property type="molecule type" value="Genomic_DNA"/>
</dbReference>
<feature type="chain" id="PRO_5013207083" evidence="1">
    <location>
        <begin position="24"/>
        <end position="469"/>
    </location>
</feature>
<reference evidence="2 3" key="1">
    <citation type="submission" date="2017-04" db="EMBL/GenBank/DDBJ databases">
        <authorList>
            <person name="Afonso C.L."/>
            <person name="Miller P.J."/>
            <person name="Scott M.A."/>
            <person name="Spackman E."/>
            <person name="Goraichik I."/>
            <person name="Dimitrov K.M."/>
            <person name="Suarez D.L."/>
            <person name="Swayne D.E."/>
        </authorList>
    </citation>
    <scope>NUCLEOTIDE SEQUENCE [LARGE SCALE GENOMIC DNA]</scope>
    <source>
        <strain evidence="2 3">KR-140</strain>
    </source>
</reference>
<keyword evidence="1" id="KW-0732">Signal</keyword>
<evidence type="ECO:0000256" key="1">
    <source>
        <dbReference type="SAM" id="SignalP"/>
    </source>
</evidence>
<dbReference type="OrthoDB" id="56745at2"/>
<feature type="signal peptide" evidence="1">
    <location>
        <begin position="1"/>
        <end position="23"/>
    </location>
</feature>
<dbReference type="Proteomes" id="UP000192582">
    <property type="component" value="Unassembled WGS sequence"/>
</dbReference>
<evidence type="ECO:0000313" key="2">
    <source>
        <dbReference type="EMBL" id="SMB77873.1"/>
    </source>
</evidence>
<gene>
    <name evidence="2" type="ORF">SAMN00790413_03977</name>
</gene>
<name>A0A1W1UA05_9DEIO</name>
<organism evidence="2 3">
    <name type="scientific">Deinococcus hopiensis KR-140</name>
    <dbReference type="NCBI Taxonomy" id="695939"/>
    <lineage>
        <taxon>Bacteria</taxon>
        <taxon>Thermotogati</taxon>
        <taxon>Deinococcota</taxon>
        <taxon>Deinococci</taxon>
        <taxon>Deinococcales</taxon>
        <taxon>Deinococcaceae</taxon>
        <taxon>Deinococcus</taxon>
    </lineage>
</organism>
<dbReference type="RefSeq" id="WP_084045020.1">
    <property type="nucleotide sequence ID" value="NZ_FWWU01000001.1"/>
</dbReference>
<protein>
    <submittedName>
        <fullName evidence="2">Uncharacterized protein</fullName>
    </submittedName>
</protein>
<keyword evidence="3" id="KW-1185">Reference proteome</keyword>
<dbReference type="STRING" id="695939.SAMN00790413_03977"/>
<dbReference type="AlphaFoldDB" id="A0A1W1UA05"/>
<evidence type="ECO:0000313" key="3">
    <source>
        <dbReference type="Proteomes" id="UP000192582"/>
    </source>
</evidence>
<sequence length="469" mass="52817">MRRTALLCGLLLCTAGGSAFARADDDTPDYSKRNSIFNTSALGPIPYASFISSDALSAYRKCLERNKVKPPSEREICQDYEYEYRAPYSMEDETVRVGKDLRQSWQRFEDRYYWRALLELNNPAMYFTHCLVDWGRNQEANKPEVVINVEKGMYPKQLDGKMPSQAVKDDLFMDSYLILPNVPNKDYCQDYTLDFVPISIPGTCIYAGGAKLFCIEGTQETLNPAAPKPLHFDYNAALQRVAKATKKAELDYQKEYQEDVLKAVKPTGKFYPLLWSNMLSGALIAPTQNLNPDPHAVLNKGNEAGGKLGGIFGLTAPVYYTQGLTSNKVTLPLRAHLLPNAKDSLQNPPGVWQLEEFKRTFPVRAQPVYERFGYTNIFSAWTRMNKLLLPEKGSAKPLRQMIYMASGFNVYLPSLVPVPMPAPILIKEYTAGLPYVGLQTHFTWNSVGEGYPLPRVAGTPPTQYKGMFK</sequence>
<accession>A0A1W1UA05</accession>
<proteinExistence type="predicted"/>